<dbReference type="Proteomes" id="UP000504623">
    <property type="component" value="Unplaced"/>
</dbReference>
<dbReference type="CDD" id="cd04048">
    <property type="entry name" value="C2A_Copine"/>
    <property type="match status" value="1"/>
</dbReference>
<comment type="pathway">
    <text evidence="1">Signal transduction; phosphatidylinositol signaling pathway.</text>
</comment>
<dbReference type="InterPro" id="IPR000008">
    <property type="entry name" value="C2_dom"/>
</dbReference>
<evidence type="ECO:0000256" key="4">
    <source>
        <dbReference type="ARBA" id="ARBA00022801"/>
    </source>
</evidence>
<sequence>MEIKEEGTSEEGQHFLSTVQARETQEFQLTSIQKSPDEPELELILACKDLVAPACDRKLNTLVQISVIHPAEQSLTRYSSTEIVEGTRDPLFLTGVTFPSEYPIYEETKIKLTVYDVKDKSHDTVRTSVLPEHKDPPPEVGRTFLGSASFKVGELLKSKEQLLALSLRTSDGGKVVGTIEVSVMKMGEIEDWGADHITTDVQGQKCALVCECTTTESVSGKENLPFLNAVLTNPVCKLYRFPTSDNKWMRIREQMSESMLSFHIPKELISLHIKEDLYRNQEIKELGELSPHWDNLRKNVLSHCDQMVNMYQDILTELSKETASSFKSSSSKGEKTLEFVPINLHLQRMQVHSPHLKDAVYDVITVGAPAAHFQGFKNGGLRKLLHRFETERRNTEYQFIYYSPENTAKAKEVLSNINQLQPLIATYADLLLNSASQRSPDSLKNSLKMLSEKTELFVHAFKDQLVRSSLLALYNARPGGVLKKPPSPKSNMEESSPEDQPQAIRRQDSIPHHSDYDEEEWDRVWASVGKSLNCIIAMVDRLIEGDGCSEDNGCSTKDEGKDPVPSDTIISHPREDWYGQLCPLILNLKECMGEMVNRAKQSLTFVLLQELAYSLPQCLMLTLRRDIVFSQALAGLVCGFIIKLHTCLQDPSFLEQLHTVGLIVQYEGLLSTYSDEIGMLEDMAVGISDLKKVAFKIIEANSNDVLPVITGRREHYVVEVKLPARVFESLPLQIKEGQLLHVYPVLFNVGINEQQTLAERFGDVSLQESINQENFELLKEYYNMFMEKMPPDFISHFQEQNDLKGLLENLHQNIQAKKRKNVEIMWLAATMCRKLNGIRFTCCKSAKDRTSMSVTLEQCSILRDEHQLHKDFFIRALDCMRREGCRIENVLKNIKCRKYAFNMLQLMAFPKYYRPPEGTYGKADT</sequence>
<evidence type="ECO:0000256" key="2">
    <source>
        <dbReference type="ARBA" id="ARBA00006306"/>
    </source>
</evidence>
<dbReference type="EC" id="3.1.3.66" evidence="3"/>
<keyword evidence="5" id="KW-0443">Lipid metabolism</keyword>
<protein>
    <recommendedName>
        <fullName evidence="3">phosphatidylinositol-3,4-bisphosphate 4-phosphatase</fullName>
        <ecNumber evidence="3">3.1.3.66</ecNumber>
    </recommendedName>
</protein>
<gene>
    <name evidence="10" type="primary">INPP4B</name>
</gene>
<dbReference type="GeneID" id="102830959"/>
<organism evidence="9 10">
    <name type="scientific">Chrysochloris asiatica</name>
    <name type="common">Cape golden mole</name>
    <dbReference type="NCBI Taxonomy" id="185453"/>
    <lineage>
        <taxon>Eukaryota</taxon>
        <taxon>Metazoa</taxon>
        <taxon>Chordata</taxon>
        <taxon>Craniata</taxon>
        <taxon>Vertebrata</taxon>
        <taxon>Euteleostomi</taxon>
        <taxon>Mammalia</taxon>
        <taxon>Eutheria</taxon>
        <taxon>Afrotheria</taxon>
        <taxon>Chrysochloridae</taxon>
        <taxon>Chrysochlorinae</taxon>
        <taxon>Chrysochloris</taxon>
    </lineage>
</organism>
<dbReference type="SUPFAM" id="SSF49562">
    <property type="entry name" value="C2 domain (Calcium/lipid-binding domain, CaLB)"/>
    <property type="match status" value="1"/>
</dbReference>
<feature type="region of interest" description="Disordered" evidence="7">
    <location>
        <begin position="481"/>
        <end position="515"/>
    </location>
</feature>
<comment type="catalytic activity">
    <reaction evidence="6">
        <text>1D-myo-inositol 3,4-bisphosphate + H2O = 1D-myo-inositol 3-phosphate + phosphate</text>
        <dbReference type="Rhea" id="RHEA:43388"/>
        <dbReference type="ChEBI" id="CHEBI:15377"/>
        <dbReference type="ChEBI" id="CHEBI:43474"/>
        <dbReference type="ChEBI" id="CHEBI:58401"/>
        <dbReference type="ChEBI" id="CHEBI:83241"/>
    </reaction>
</comment>
<evidence type="ECO:0000256" key="3">
    <source>
        <dbReference type="ARBA" id="ARBA00013037"/>
    </source>
</evidence>
<dbReference type="RefSeq" id="XP_006876581.1">
    <property type="nucleotide sequence ID" value="XM_006876519.1"/>
</dbReference>
<feature type="domain" description="C2" evidence="8">
    <location>
        <begin position="21"/>
        <end position="165"/>
    </location>
</feature>
<evidence type="ECO:0000313" key="9">
    <source>
        <dbReference type="Proteomes" id="UP000504623"/>
    </source>
</evidence>
<dbReference type="AlphaFoldDB" id="A0A9B0U6C9"/>
<name>A0A9B0U6C9_CHRAS</name>
<comment type="similarity">
    <text evidence="2">Belongs to the inositol 3,4-bisphosphate 4-phosphatase family.</text>
</comment>
<keyword evidence="4" id="KW-0378">Hydrolase</keyword>
<evidence type="ECO:0000256" key="6">
    <source>
        <dbReference type="ARBA" id="ARBA00036183"/>
    </source>
</evidence>
<dbReference type="FunFam" id="2.60.40.150:FF:000143">
    <property type="entry name" value="Type II inositol 3,4-bisphosphate 4-phosphatase"/>
    <property type="match status" value="1"/>
</dbReference>
<evidence type="ECO:0000259" key="8">
    <source>
        <dbReference type="PROSITE" id="PS50004"/>
    </source>
</evidence>
<keyword evidence="9" id="KW-1185">Reference proteome</keyword>
<dbReference type="PROSITE" id="PS50004">
    <property type="entry name" value="C2"/>
    <property type="match status" value="1"/>
</dbReference>
<dbReference type="Gene3D" id="2.60.40.150">
    <property type="entry name" value="C2 domain"/>
    <property type="match status" value="1"/>
</dbReference>
<feature type="compositionally biased region" description="Basic and acidic residues" evidence="7">
    <location>
        <begin position="505"/>
        <end position="515"/>
    </location>
</feature>
<dbReference type="GO" id="GO:0005737">
    <property type="term" value="C:cytoplasm"/>
    <property type="evidence" value="ECO:0007669"/>
    <property type="project" value="TreeGrafter"/>
</dbReference>
<reference evidence="10" key="1">
    <citation type="submission" date="2025-08" db="UniProtKB">
        <authorList>
            <consortium name="RefSeq"/>
        </authorList>
    </citation>
    <scope>IDENTIFICATION</scope>
    <source>
        <tissue evidence="10">Spleen</tissue>
    </source>
</reference>
<evidence type="ECO:0000256" key="5">
    <source>
        <dbReference type="ARBA" id="ARBA00023098"/>
    </source>
</evidence>
<evidence type="ECO:0000313" key="10">
    <source>
        <dbReference type="RefSeq" id="XP_006876581.1"/>
    </source>
</evidence>
<proteinExistence type="inferred from homology"/>
<dbReference type="InterPro" id="IPR035892">
    <property type="entry name" value="C2_domain_sf"/>
</dbReference>
<dbReference type="CTD" id="8821"/>
<dbReference type="InterPro" id="IPR039034">
    <property type="entry name" value="INPP4"/>
</dbReference>
<dbReference type="PANTHER" id="PTHR12187">
    <property type="entry name" value="AGAP000124-PA"/>
    <property type="match status" value="1"/>
</dbReference>
<dbReference type="PANTHER" id="PTHR12187:SF3">
    <property type="entry name" value="INOSITOL POLYPHOSPHATE 4-PHOSPHATASE TYPE II"/>
    <property type="match status" value="1"/>
</dbReference>
<evidence type="ECO:0000256" key="7">
    <source>
        <dbReference type="SAM" id="MobiDB-lite"/>
    </source>
</evidence>
<dbReference type="GO" id="GO:0016316">
    <property type="term" value="F:phosphatidylinositol-3,4-bisphosphate 4-phosphatase activity"/>
    <property type="evidence" value="ECO:0007669"/>
    <property type="project" value="UniProtKB-EC"/>
</dbReference>
<accession>A0A9B0U6C9</accession>
<evidence type="ECO:0000256" key="1">
    <source>
        <dbReference type="ARBA" id="ARBA00004847"/>
    </source>
</evidence>
<dbReference type="OrthoDB" id="159395at2759"/>